<dbReference type="HOGENOM" id="CLU_3224027_0_0_6"/>
<evidence type="ECO:0000313" key="1">
    <source>
        <dbReference type="EMBL" id="CDH22845.1"/>
    </source>
</evidence>
<name>A0A077PES0_XENBV</name>
<dbReference type="EMBL" id="CBSZ010000044">
    <property type="protein sequence ID" value="CDH22845.1"/>
    <property type="molecule type" value="Genomic_DNA"/>
</dbReference>
<protein>
    <submittedName>
        <fullName evidence="1">Uncharacterized protein</fullName>
    </submittedName>
</protein>
<sequence>MLVLFAPFLIAIRNREISLAYTTEVNLFYRVFFDFFGEIINKSL</sequence>
<reference evidence="1" key="1">
    <citation type="submission" date="2013-07" db="EMBL/GenBank/DDBJ databases">
        <title>Sub-species coevolution in mutualistic symbiosis.</title>
        <authorList>
            <person name="Murfin K."/>
            <person name="Klassen J."/>
            <person name="Lee M."/>
            <person name="Forst S."/>
            <person name="Stock P."/>
            <person name="Goodrich-Blair H."/>
        </authorList>
    </citation>
    <scope>NUCLEOTIDE SEQUENCE [LARGE SCALE GENOMIC DNA]</scope>
    <source>
        <strain evidence="1">Kraussei Becker Underwood</strain>
    </source>
</reference>
<dbReference type="Proteomes" id="UP000028493">
    <property type="component" value="Unassembled WGS sequence"/>
</dbReference>
<gene>
    <name evidence="1" type="ORF">XBKB1_1380006</name>
</gene>
<comment type="caution">
    <text evidence="1">The sequence shown here is derived from an EMBL/GenBank/DDBJ whole genome shotgun (WGS) entry which is preliminary data.</text>
</comment>
<proteinExistence type="predicted"/>
<organism evidence="1 2">
    <name type="scientific">Xenorhabdus bovienii str. kraussei Becker Underwood</name>
    <dbReference type="NCBI Taxonomy" id="1398204"/>
    <lineage>
        <taxon>Bacteria</taxon>
        <taxon>Pseudomonadati</taxon>
        <taxon>Pseudomonadota</taxon>
        <taxon>Gammaproteobacteria</taxon>
        <taxon>Enterobacterales</taxon>
        <taxon>Morganellaceae</taxon>
        <taxon>Xenorhabdus</taxon>
    </lineage>
</organism>
<accession>A0A077PES0</accession>
<dbReference type="AlphaFoldDB" id="A0A077PES0"/>
<evidence type="ECO:0000313" key="2">
    <source>
        <dbReference type="Proteomes" id="UP000028493"/>
    </source>
</evidence>